<dbReference type="PROSITE" id="PS50006">
    <property type="entry name" value="FHA_DOMAIN"/>
    <property type="match status" value="1"/>
</dbReference>
<evidence type="ECO:0000256" key="6">
    <source>
        <dbReference type="PROSITE-ProRule" id="PRU00175"/>
    </source>
</evidence>
<dbReference type="SUPFAM" id="SSF49879">
    <property type="entry name" value="SMAD/FHA domain"/>
    <property type="match status" value="1"/>
</dbReference>
<dbReference type="Pfam" id="PF00498">
    <property type="entry name" value="FHA"/>
    <property type="match status" value="1"/>
</dbReference>
<dbReference type="InterPro" id="IPR000253">
    <property type="entry name" value="FHA_dom"/>
</dbReference>
<feature type="domain" description="RING-type" evidence="8">
    <location>
        <begin position="169"/>
        <end position="207"/>
    </location>
</feature>
<keyword evidence="5" id="KW-0862">Zinc</keyword>
<dbReference type="SMART" id="SM00240">
    <property type="entry name" value="FHA"/>
    <property type="match status" value="1"/>
</dbReference>
<proteinExistence type="inferred from homology"/>
<dbReference type="InterPro" id="IPR017907">
    <property type="entry name" value="Znf_RING_CS"/>
</dbReference>
<evidence type="ECO:0000259" key="8">
    <source>
        <dbReference type="PROSITE" id="PS50089"/>
    </source>
</evidence>
<keyword evidence="4 6" id="KW-0863">Zinc-finger</keyword>
<evidence type="ECO:0000256" key="2">
    <source>
        <dbReference type="ARBA" id="ARBA00017908"/>
    </source>
</evidence>
<evidence type="ECO:0000256" key="5">
    <source>
        <dbReference type="ARBA" id="ARBA00022833"/>
    </source>
</evidence>
<evidence type="ECO:0000256" key="3">
    <source>
        <dbReference type="ARBA" id="ARBA00022723"/>
    </source>
</evidence>
<dbReference type="Gene3D" id="3.30.40.10">
    <property type="entry name" value="Zinc/RING finger domain, C3HC4 (zinc finger)"/>
    <property type="match status" value="1"/>
</dbReference>
<dbReference type="SMART" id="SM00184">
    <property type="entry name" value="RING"/>
    <property type="match status" value="1"/>
</dbReference>
<keyword evidence="3" id="KW-0479">Metal-binding</keyword>
<evidence type="ECO:0000256" key="1">
    <source>
        <dbReference type="ARBA" id="ARBA00005797"/>
    </source>
</evidence>
<comment type="caution">
    <text evidence="9">The sequence shown here is derived from an EMBL/GenBank/DDBJ whole genome shotgun (WGS) entry which is preliminary data.</text>
</comment>
<dbReference type="InterPro" id="IPR008984">
    <property type="entry name" value="SMAD_FHA_dom_sf"/>
</dbReference>
<comment type="similarity">
    <text evidence="1">Belongs to the CHFR family.</text>
</comment>
<reference evidence="9" key="1">
    <citation type="submission" date="2019-03" db="EMBL/GenBank/DDBJ databases">
        <title>Long read genome sequence of the mycoparasitic Pythium oligandrum ATCC 38472 isolated from sugarbeet rhizosphere.</title>
        <authorList>
            <person name="Gaulin E."/>
        </authorList>
    </citation>
    <scope>NUCLEOTIDE SEQUENCE</scope>
    <source>
        <strain evidence="9">ATCC 38472_TT</strain>
    </source>
</reference>
<dbReference type="PANTHER" id="PTHR23327:SF51">
    <property type="entry name" value="TRANSCRIPTIONAL REGULATOR OF YEAST FORM ADHERENCE 3"/>
    <property type="match status" value="1"/>
</dbReference>
<gene>
    <name evidence="9" type="ORF">Poli38472_008529</name>
</gene>
<dbReference type="AlphaFoldDB" id="A0A8K1C3K9"/>
<dbReference type="PROSITE" id="PS50089">
    <property type="entry name" value="ZF_RING_2"/>
    <property type="match status" value="1"/>
</dbReference>
<evidence type="ECO:0000259" key="7">
    <source>
        <dbReference type="PROSITE" id="PS50006"/>
    </source>
</evidence>
<dbReference type="Gene3D" id="2.60.200.20">
    <property type="match status" value="1"/>
</dbReference>
<dbReference type="Proteomes" id="UP000794436">
    <property type="component" value="Unassembled WGS sequence"/>
</dbReference>
<dbReference type="InterPro" id="IPR001841">
    <property type="entry name" value="Znf_RING"/>
</dbReference>
<sequence>MTTTMEYVLGSAFRVGRDARHCRVVVPTNELTRHVSMLHVRIFYRKSQWRVQDLNSESGTALNGEALQPSRSAVLQDNDQIALAPATSSKVAMIIKLLRPHPGVVTIKVVLRNPGALTPPVSSRQRAVQVEQVEALAPVPPAPPVVPPPAINPFAEWLQDEQNQYYVGCPACMNFLFDSVTLPCGHTLCGQCMRRWLLLSSQCPTCRAKILSSPVQNRCLDDLIHRLFGEHPEYQARIVQRDRTTEGMMRQWQQISHRSIFVEWSPMERQTFVAMLHHLAGQHRLTVCQDVQLTDEAIRVRSYTDLYTAAANVGWRRLDFFVSLYEFRQSLTNLLHLG</sequence>
<dbReference type="OrthoDB" id="6105938at2759"/>
<dbReference type="PANTHER" id="PTHR23327">
    <property type="entry name" value="RING FINGER PROTEIN 127"/>
    <property type="match status" value="1"/>
</dbReference>
<evidence type="ECO:0000313" key="10">
    <source>
        <dbReference type="Proteomes" id="UP000794436"/>
    </source>
</evidence>
<name>A0A8K1C3K9_PYTOL</name>
<dbReference type="CDD" id="cd00060">
    <property type="entry name" value="FHA"/>
    <property type="match status" value="1"/>
</dbReference>
<dbReference type="PROSITE" id="PS00518">
    <property type="entry name" value="ZF_RING_1"/>
    <property type="match status" value="1"/>
</dbReference>
<evidence type="ECO:0000313" key="9">
    <source>
        <dbReference type="EMBL" id="TMW55881.1"/>
    </source>
</evidence>
<feature type="domain" description="FHA" evidence="7">
    <location>
        <begin position="13"/>
        <end position="67"/>
    </location>
</feature>
<dbReference type="Pfam" id="PF13923">
    <property type="entry name" value="zf-C3HC4_2"/>
    <property type="match status" value="1"/>
</dbReference>
<dbReference type="GO" id="GO:0008270">
    <property type="term" value="F:zinc ion binding"/>
    <property type="evidence" value="ECO:0007669"/>
    <property type="project" value="UniProtKB-KW"/>
</dbReference>
<dbReference type="SUPFAM" id="SSF57850">
    <property type="entry name" value="RING/U-box"/>
    <property type="match status" value="1"/>
</dbReference>
<accession>A0A8K1C3K9</accession>
<protein>
    <recommendedName>
        <fullName evidence="2">E3 ubiquitin-protein ligase CHFR</fullName>
    </recommendedName>
</protein>
<organism evidence="9 10">
    <name type="scientific">Pythium oligandrum</name>
    <name type="common">Mycoparasitic fungus</name>
    <dbReference type="NCBI Taxonomy" id="41045"/>
    <lineage>
        <taxon>Eukaryota</taxon>
        <taxon>Sar</taxon>
        <taxon>Stramenopiles</taxon>
        <taxon>Oomycota</taxon>
        <taxon>Peronosporomycetes</taxon>
        <taxon>Pythiales</taxon>
        <taxon>Pythiaceae</taxon>
        <taxon>Pythium</taxon>
    </lineage>
</organism>
<keyword evidence="10" id="KW-1185">Reference proteome</keyword>
<dbReference type="EMBL" id="SPLM01000146">
    <property type="protein sequence ID" value="TMW55881.1"/>
    <property type="molecule type" value="Genomic_DNA"/>
</dbReference>
<dbReference type="InterPro" id="IPR013083">
    <property type="entry name" value="Znf_RING/FYVE/PHD"/>
</dbReference>
<evidence type="ECO:0000256" key="4">
    <source>
        <dbReference type="ARBA" id="ARBA00022771"/>
    </source>
</evidence>